<name>A0AAD9QH30_ACRCE</name>
<evidence type="ECO:0000313" key="1">
    <source>
        <dbReference type="EMBL" id="KAK2561102.1"/>
    </source>
</evidence>
<comment type="caution">
    <text evidence="1">The sequence shown here is derived from an EMBL/GenBank/DDBJ whole genome shotgun (WGS) entry which is preliminary data.</text>
</comment>
<sequence length="183" mass="20889">MIMSPKLDDRHILAVLYKSHSTVSGGELRGIMKKVPIRLREGLLYFKVVKKDQFKCRVMLGQGASGCSPLQLRNTGERGSLSFNSTEPGLERAHRGGTYIWLIHLKKCSHTIWFHFVDSQVSEKFHKCCSLFDLLLADASTWNHSNVKFTEMKDAKILSHHETINTMALCPEDEKDLKWTKCP</sequence>
<organism evidence="1 2">
    <name type="scientific">Acropora cervicornis</name>
    <name type="common">Staghorn coral</name>
    <dbReference type="NCBI Taxonomy" id="6130"/>
    <lineage>
        <taxon>Eukaryota</taxon>
        <taxon>Metazoa</taxon>
        <taxon>Cnidaria</taxon>
        <taxon>Anthozoa</taxon>
        <taxon>Hexacorallia</taxon>
        <taxon>Scleractinia</taxon>
        <taxon>Astrocoeniina</taxon>
        <taxon>Acroporidae</taxon>
        <taxon>Acropora</taxon>
    </lineage>
</organism>
<dbReference type="Proteomes" id="UP001249851">
    <property type="component" value="Unassembled WGS sequence"/>
</dbReference>
<accession>A0AAD9QH30</accession>
<dbReference type="EMBL" id="JARQWQ010000034">
    <property type="protein sequence ID" value="KAK2561102.1"/>
    <property type="molecule type" value="Genomic_DNA"/>
</dbReference>
<protein>
    <submittedName>
        <fullName evidence="1">Uncharacterized protein</fullName>
    </submittedName>
</protein>
<evidence type="ECO:0000313" key="2">
    <source>
        <dbReference type="Proteomes" id="UP001249851"/>
    </source>
</evidence>
<reference evidence="1" key="2">
    <citation type="journal article" date="2023" name="Science">
        <title>Genomic signatures of disease resistance in endangered staghorn corals.</title>
        <authorList>
            <person name="Vollmer S.V."/>
            <person name="Selwyn J.D."/>
            <person name="Despard B.A."/>
            <person name="Roesel C.L."/>
        </authorList>
    </citation>
    <scope>NUCLEOTIDE SEQUENCE</scope>
    <source>
        <strain evidence="1">K2</strain>
    </source>
</reference>
<gene>
    <name evidence="1" type="ORF">P5673_016241</name>
</gene>
<reference evidence="1" key="1">
    <citation type="journal article" date="2023" name="G3 (Bethesda)">
        <title>Whole genome assembly and annotation of the endangered Caribbean coral Acropora cervicornis.</title>
        <authorList>
            <person name="Selwyn J.D."/>
            <person name="Vollmer S.V."/>
        </authorList>
    </citation>
    <scope>NUCLEOTIDE SEQUENCE</scope>
    <source>
        <strain evidence="1">K2</strain>
    </source>
</reference>
<proteinExistence type="predicted"/>
<keyword evidence="2" id="KW-1185">Reference proteome</keyword>
<dbReference type="AlphaFoldDB" id="A0AAD9QH30"/>